<name>A0ABT6W0D3_9ACTN</name>
<dbReference type="Proteomes" id="UP001156398">
    <property type="component" value="Unassembled WGS sequence"/>
</dbReference>
<dbReference type="Gene3D" id="2.40.260.10">
    <property type="entry name" value="Sortase"/>
    <property type="match status" value="1"/>
</dbReference>
<dbReference type="EMBL" id="JAAGKO020000021">
    <property type="protein sequence ID" value="MDI5964211.1"/>
    <property type="molecule type" value="Genomic_DNA"/>
</dbReference>
<reference evidence="3 4" key="1">
    <citation type="submission" date="2023-05" db="EMBL/GenBank/DDBJ databases">
        <title>Streptantibioticus silvisoli sp. nov., acidotolerant actinomycetes 1 from pine litter.</title>
        <authorList>
            <person name="Swiecimska M."/>
            <person name="Golinska P."/>
            <person name="Sangal V."/>
            <person name="Wachnowicz B."/>
            <person name="Goodfellow M."/>
        </authorList>
    </citation>
    <scope>NUCLEOTIDE SEQUENCE [LARGE SCALE GENOMIC DNA]</scope>
    <source>
        <strain evidence="3 4">SL54</strain>
    </source>
</reference>
<evidence type="ECO:0000313" key="4">
    <source>
        <dbReference type="Proteomes" id="UP001156398"/>
    </source>
</evidence>
<keyword evidence="4" id="KW-1185">Reference proteome</keyword>
<evidence type="ECO:0000313" key="3">
    <source>
        <dbReference type="EMBL" id="MDI5964211.1"/>
    </source>
</evidence>
<dbReference type="CDD" id="cd05829">
    <property type="entry name" value="Sortase_F"/>
    <property type="match status" value="1"/>
</dbReference>
<dbReference type="InterPro" id="IPR042001">
    <property type="entry name" value="Sortase_F"/>
</dbReference>
<dbReference type="RefSeq" id="WP_282704610.1">
    <property type="nucleotide sequence ID" value="NZ_JAAGKO020000021.1"/>
</dbReference>
<dbReference type="SUPFAM" id="SSF63817">
    <property type="entry name" value="Sortase"/>
    <property type="match status" value="1"/>
</dbReference>
<dbReference type="InterPro" id="IPR023365">
    <property type="entry name" value="Sortase_dom-sf"/>
</dbReference>
<dbReference type="InterPro" id="IPR005754">
    <property type="entry name" value="Sortase"/>
</dbReference>
<evidence type="ECO:0000256" key="2">
    <source>
        <dbReference type="SAM" id="MobiDB-lite"/>
    </source>
</evidence>
<sequence>MIAATAFMAVSMIRHGGDGTPPPQPGAVDAPDAVATGPAAGTPQTDAPAVGAPAVGAATAGAPLGGEPADPDPAPAPATPQPSAPPAPLAFSAPTEVRIPALGVNAPLTTVASEPDGGIGAPPPAYKNLAGWYTDGPSPGERGTAVIDGHVDNMQGPAVFYGLGALHKGNTVQVTRSDGSTAVFTIYGVQVFAKDSFPGDEVYGDLGGPELRVITCGGGFTKKTGYDSNVVVFARLTAVH</sequence>
<organism evidence="3 4">
    <name type="scientific">Streptantibioticus silvisoli</name>
    <dbReference type="NCBI Taxonomy" id="2705255"/>
    <lineage>
        <taxon>Bacteria</taxon>
        <taxon>Bacillati</taxon>
        <taxon>Actinomycetota</taxon>
        <taxon>Actinomycetes</taxon>
        <taxon>Kitasatosporales</taxon>
        <taxon>Streptomycetaceae</taxon>
        <taxon>Streptantibioticus</taxon>
    </lineage>
</organism>
<accession>A0ABT6W0D3</accession>
<evidence type="ECO:0000256" key="1">
    <source>
        <dbReference type="ARBA" id="ARBA00022801"/>
    </source>
</evidence>
<keyword evidence="1" id="KW-0378">Hydrolase</keyword>
<dbReference type="Pfam" id="PF04203">
    <property type="entry name" value="Sortase"/>
    <property type="match status" value="1"/>
</dbReference>
<protein>
    <submittedName>
        <fullName evidence="3">Class F sortase</fullName>
    </submittedName>
</protein>
<feature type="compositionally biased region" description="Low complexity" evidence="2">
    <location>
        <begin position="47"/>
        <end position="68"/>
    </location>
</feature>
<comment type="caution">
    <text evidence="3">The sequence shown here is derived from an EMBL/GenBank/DDBJ whole genome shotgun (WGS) entry which is preliminary data.</text>
</comment>
<gene>
    <name evidence="3" type="ORF">POF43_016035</name>
</gene>
<proteinExistence type="predicted"/>
<feature type="region of interest" description="Disordered" evidence="2">
    <location>
        <begin position="14"/>
        <end position="91"/>
    </location>
</feature>
<dbReference type="NCBIfam" id="NF033748">
    <property type="entry name" value="class_F_sortase"/>
    <property type="match status" value="1"/>
</dbReference>
<feature type="compositionally biased region" description="Pro residues" evidence="2">
    <location>
        <begin position="71"/>
        <end position="88"/>
    </location>
</feature>